<evidence type="ECO:0000313" key="2">
    <source>
        <dbReference type="EMBL" id="OAX35850.1"/>
    </source>
</evidence>
<feature type="transmembrane region" description="Helical" evidence="1">
    <location>
        <begin position="21"/>
        <end position="40"/>
    </location>
</feature>
<dbReference type="AlphaFoldDB" id="A0A1B7MTF7"/>
<keyword evidence="1" id="KW-0812">Transmembrane</keyword>
<reference evidence="2 3" key="1">
    <citation type="submission" date="2016-06" db="EMBL/GenBank/DDBJ databases">
        <title>Comparative genomics of the ectomycorrhizal sister species Rhizopogon vinicolor and Rhizopogon vesiculosus (Basidiomycota: Boletales) reveals a divergence of the mating type B locus.</title>
        <authorList>
            <consortium name="DOE Joint Genome Institute"/>
            <person name="Mujic A.B."/>
            <person name="Kuo A."/>
            <person name="Tritt A."/>
            <person name="Lipzen A."/>
            <person name="Chen C."/>
            <person name="Johnson J."/>
            <person name="Sharma A."/>
            <person name="Barry K."/>
            <person name="Grigoriev I.V."/>
            <person name="Spatafora J.W."/>
        </authorList>
    </citation>
    <scope>NUCLEOTIDE SEQUENCE [LARGE SCALE GENOMIC DNA]</scope>
    <source>
        <strain evidence="2 3">AM-OR11-026</strain>
    </source>
</reference>
<name>A0A1B7MTF7_9AGAM</name>
<dbReference type="Proteomes" id="UP000092154">
    <property type="component" value="Unassembled WGS sequence"/>
</dbReference>
<dbReference type="InParanoid" id="A0A1B7MTF7"/>
<dbReference type="EMBL" id="KV448462">
    <property type="protein sequence ID" value="OAX35850.1"/>
    <property type="molecule type" value="Genomic_DNA"/>
</dbReference>
<organism evidence="2 3">
    <name type="scientific">Rhizopogon vinicolor AM-OR11-026</name>
    <dbReference type="NCBI Taxonomy" id="1314800"/>
    <lineage>
        <taxon>Eukaryota</taxon>
        <taxon>Fungi</taxon>
        <taxon>Dikarya</taxon>
        <taxon>Basidiomycota</taxon>
        <taxon>Agaricomycotina</taxon>
        <taxon>Agaricomycetes</taxon>
        <taxon>Agaricomycetidae</taxon>
        <taxon>Boletales</taxon>
        <taxon>Suillineae</taxon>
        <taxon>Rhizopogonaceae</taxon>
        <taxon>Rhizopogon</taxon>
    </lineage>
</organism>
<evidence type="ECO:0000313" key="3">
    <source>
        <dbReference type="Proteomes" id="UP000092154"/>
    </source>
</evidence>
<protein>
    <submittedName>
        <fullName evidence="2">Uncharacterized protein</fullName>
    </submittedName>
</protein>
<accession>A0A1B7MTF7</accession>
<keyword evidence="3" id="KW-1185">Reference proteome</keyword>
<evidence type="ECO:0000256" key="1">
    <source>
        <dbReference type="SAM" id="Phobius"/>
    </source>
</evidence>
<gene>
    <name evidence="2" type="ORF">K503DRAFT_343360</name>
</gene>
<sequence>MQPRSTKRMAKHSLNFSDERIINYFGLILCLWVLSKRMLLRTTIEDDGTSGDEFIQSLRLSSALVFAPRNKKTARGVMSRRRCTFPPTGFSNGHLVATAPPYDYFGRACLVFASDERVVCGVWLLCHQEC</sequence>
<keyword evidence="1" id="KW-1133">Transmembrane helix</keyword>
<proteinExistence type="predicted"/>
<keyword evidence="1" id="KW-0472">Membrane</keyword>